<evidence type="ECO:0000313" key="8">
    <source>
        <dbReference type="Proteomes" id="UP000008229"/>
    </source>
</evidence>
<dbReference type="HOGENOM" id="CLU_047691_3_1_11"/>
<dbReference type="PANTHER" id="PTHR43133">
    <property type="entry name" value="RNA POLYMERASE ECF-TYPE SIGMA FACTO"/>
    <property type="match status" value="1"/>
</dbReference>
<dbReference type="SUPFAM" id="SSF88946">
    <property type="entry name" value="Sigma2 domain of RNA polymerase sigma factors"/>
    <property type="match status" value="1"/>
</dbReference>
<dbReference type="KEGG" id="cwo:Cwoe_3655"/>
<organism evidence="7 8">
    <name type="scientific">Conexibacter woesei (strain DSM 14684 / CCUG 47730 / CIP 108061 / JCM 11494 / NBRC 100937 / ID131577)</name>
    <dbReference type="NCBI Taxonomy" id="469383"/>
    <lineage>
        <taxon>Bacteria</taxon>
        <taxon>Bacillati</taxon>
        <taxon>Actinomycetota</taxon>
        <taxon>Thermoleophilia</taxon>
        <taxon>Solirubrobacterales</taxon>
        <taxon>Conexibacteraceae</taxon>
        <taxon>Conexibacter</taxon>
    </lineage>
</organism>
<dbReference type="InterPro" id="IPR013249">
    <property type="entry name" value="RNA_pol_sigma70_r4_t2"/>
</dbReference>
<feature type="domain" description="RNA polymerase sigma-70 region 2" evidence="5">
    <location>
        <begin position="6"/>
        <end position="62"/>
    </location>
</feature>
<evidence type="ECO:0000256" key="3">
    <source>
        <dbReference type="ARBA" id="ARBA00023082"/>
    </source>
</evidence>
<dbReference type="InterPro" id="IPR014284">
    <property type="entry name" value="RNA_pol_sigma-70_dom"/>
</dbReference>
<reference evidence="7 8" key="1">
    <citation type="journal article" date="2010" name="Stand. Genomic Sci.">
        <title>Complete genome sequence of Conexibacter woesei type strain (ID131577).</title>
        <authorList>
            <person name="Pukall R."/>
            <person name="Lapidus A."/>
            <person name="Glavina Del Rio T."/>
            <person name="Copeland A."/>
            <person name="Tice H."/>
            <person name="Cheng J.-F."/>
            <person name="Lucas S."/>
            <person name="Chen F."/>
            <person name="Nolan M."/>
            <person name="Bruce D."/>
            <person name="Goodwin L."/>
            <person name="Pitluck S."/>
            <person name="Mavromatis K."/>
            <person name="Ivanova N."/>
            <person name="Ovchinnikova G."/>
            <person name="Pati A."/>
            <person name="Chen A."/>
            <person name="Palaniappan K."/>
            <person name="Land M."/>
            <person name="Hauser L."/>
            <person name="Chang Y.-J."/>
            <person name="Jeffries C.D."/>
            <person name="Chain P."/>
            <person name="Meincke L."/>
            <person name="Sims D."/>
            <person name="Brettin T."/>
            <person name="Detter J.C."/>
            <person name="Rohde M."/>
            <person name="Goeker M."/>
            <person name="Bristow J."/>
            <person name="Eisen J.A."/>
            <person name="Markowitz V."/>
            <person name="Kyrpides N.C."/>
            <person name="Klenk H.-P."/>
            <person name="Hugenholtz P."/>
        </authorList>
    </citation>
    <scope>NUCLEOTIDE SEQUENCE [LARGE SCALE GENOMIC DNA]</scope>
    <source>
        <strain evidence="8">DSM 14684 / CIP 108061 / JCM 11494 / NBRC 100937 / ID131577</strain>
    </source>
</reference>
<protein>
    <submittedName>
        <fullName evidence="7">RNA polymerase, sigma-24 subunit, ECF subfamily</fullName>
    </submittedName>
</protein>
<dbReference type="GO" id="GO:0006352">
    <property type="term" value="P:DNA-templated transcription initiation"/>
    <property type="evidence" value="ECO:0007669"/>
    <property type="project" value="InterPro"/>
</dbReference>
<dbReference type="GO" id="GO:0003677">
    <property type="term" value="F:DNA binding"/>
    <property type="evidence" value="ECO:0007669"/>
    <property type="project" value="InterPro"/>
</dbReference>
<evidence type="ECO:0000313" key="7">
    <source>
        <dbReference type="EMBL" id="ADB52072.1"/>
    </source>
</evidence>
<dbReference type="InterPro" id="IPR013324">
    <property type="entry name" value="RNA_pol_sigma_r3/r4-like"/>
</dbReference>
<dbReference type="Pfam" id="PF04542">
    <property type="entry name" value="Sigma70_r2"/>
    <property type="match status" value="1"/>
</dbReference>
<dbReference type="PANTHER" id="PTHR43133:SF51">
    <property type="entry name" value="RNA POLYMERASE SIGMA FACTOR"/>
    <property type="match status" value="1"/>
</dbReference>
<evidence type="ECO:0000256" key="1">
    <source>
        <dbReference type="ARBA" id="ARBA00010641"/>
    </source>
</evidence>
<comment type="similarity">
    <text evidence="1">Belongs to the sigma-70 factor family. ECF subfamily.</text>
</comment>
<dbReference type="Proteomes" id="UP000008229">
    <property type="component" value="Chromosome"/>
</dbReference>
<dbReference type="EMBL" id="CP001854">
    <property type="protein sequence ID" value="ADB52072.1"/>
    <property type="molecule type" value="Genomic_DNA"/>
</dbReference>
<dbReference type="STRING" id="469383.Cwoe_3655"/>
<dbReference type="InterPro" id="IPR036388">
    <property type="entry name" value="WH-like_DNA-bd_sf"/>
</dbReference>
<evidence type="ECO:0000259" key="5">
    <source>
        <dbReference type="Pfam" id="PF04542"/>
    </source>
</evidence>
<keyword evidence="8" id="KW-1185">Reference proteome</keyword>
<keyword evidence="2" id="KW-0805">Transcription regulation</keyword>
<reference evidence="8" key="2">
    <citation type="submission" date="2010-01" db="EMBL/GenBank/DDBJ databases">
        <title>The complete genome of Conexibacter woesei DSM 14684.</title>
        <authorList>
            <consortium name="US DOE Joint Genome Institute (JGI-PGF)"/>
            <person name="Lucas S."/>
            <person name="Copeland A."/>
            <person name="Lapidus A."/>
            <person name="Glavina del Rio T."/>
            <person name="Dalin E."/>
            <person name="Tice H."/>
            <person name="Bruce D."/>
            <person name="Goodwin L."/>
            <person name="Pitluck S."/>
            <person name="Kyrpides N."/>
            <person name="Mavromatis K."/>
            <person name="Ivanova N."/>
            <person name="Mikhailova N."/>
            <person name="Chertkov O."/>
            <person name="Brettin T."/>
            <person name="Detter J.C."/>
            <person name="Han C."/>
            <person name="Larimer F."/>
            <person name="Land M."/>
            <person name="Hauser L."/>
            <person name="Markowitz V."/>
            <person name="Cheng J.-F."/>
            <person name="Hugenholtz P."/>
            <person name="Woyke T."/>
            <person name="Wu D."/>
            <person name="Pukall R."/>
            <person name="Steenblock K."/>
            <person name="Schneider S."/>
            <person name="Klenk H.-P."/>
            <person name="Eisen J.A."/>
        </authorList>
    </citation>
    <scope>NUCLEOTIDE SEQUENCE [LARGE SCALE GENOMIC DNA]</scope>
    <source>
        <strain evidence="8">DSM 14684 / CIP 108061 / JCM 11494 / NBRC 100937 / ID131577</strain>
    </source>
</reference>
<dbReference type="Pfam" id="PF08281">
    <property type="entry name" value="Sigma70_r4_2"/>
    <property type="match status" value="1"/>
</dbReference>
<dbReference type="InterPro" id="IPR039425">
    <property type="entry name" value="RNA_pol_sigma-70-like"/>
</dbReference>
<dbReference type="InterPro" id="IPR013325">
    <property type="entry name" value="RNA_pol_sigma_r2"/>
</dbReference>
<dbReference type="GO" id="GO:0016987">
    <property type="term" value="F:sigma factor activity"/>
    <property type="evidence" value="ECO:0007669"/>
    <property type="project" value="UniProtKB-KW"/>
</dbReference>
<evidence type="ECO:0000256" key="2">
    <source>
        <dbReference type="ARBA" id="ARBA00023015"/>
    </source>
</evidence>
<evidence type="ECO:0000259" key="6">
    <source>
        <dbReference type="Pfam" id="PF08281"/>
    </source>
</evidence>
<name>D3F1A9_CONWI</name>
<proteinExistence type="inferred from homology"/>
<keyword evidence="4" id="KW-0804">Transcription</keyword>
<dbReference type="AlphaFoldDB" id="D3F1A9"/>
<gene>
    <name evidence="7" type="ordered locus">Cwoe_3655</name>
</gene>
<dbReference type="SUPFAM" id="SSF88659">
    <property type="entry name" value="Sigma3 and sigma4 domains of RNA polymerase sigma factors"/>
    <property type="match status" value="1"/>
</dbReference>
<sequence length="155" mass="18408">MRAAATREARRYLLASHDIDDVVQEALMRAWRRRDSCAGEDQMPWMRQIARNEALRLLDRRRIRAQRELLDDQTLLAGVPDEEAEEEREDLLLRLQVDQVVKRFSIDDQRLLALRYLRDLSQPEVARMLGIPEGTVKVRLHRLRGRLRRELETSR</sequence>
<evidence type="ECO:0000256" key="4">
    <source>
        <dbReference type="ARBA" id="ARBA00023163"/>
    </source>
</evidence>
<dbReference type="Gene3D" id="1.10.1740.10">
    <property type="match status" value="1"/>
</dbReference>
<accession>D3F1A9</accession>
<feature type="domain" description="RNA polymerase sigma factor 70 region 4 type 2" evidence="6">
    <location>
        <begin position="96"/>
        <end position="147"/>
    </location>
</feature>
<dbReference type="NCBIfam" id="TIGR02937">
    <property type="entry name" value="sigma70-ECF"/>
    <property type="match status" value="1"/>
</dbReference>
<keyword evidence="3" id="KW-0731">Sigma factor</keyword>
<dbReference type="InterPro" id="IPR007627">
    <property type="entry name" value="RNA_pol_sigma70_r2"/>
</dbReference>
<dbReference type="eggNOG" id="COG1595">
    <property type="taxonomic scope" value="Bacteria"/>
</dbReference>
<dbReference type="Gene3D" id="1.10.10.10">
    <property type="entry name" value="Winged helix-like DNA-binding domain superfamily/Winged helix DNA-binding domain"/>
    <property type="match status" value="1"/>
</dbReference>